<reference evidence="1 2" key="1">
    <citation type="journal article" date="2015" name="Fungal Genet. Biol.">
        <title>Evolution of novel wood decay mechanisms in Agaricales revealed by the genome sequences of Fistulina hepatica and Cylindrobasidium torrendii.</title>
        <authorList>
            <person name="Floudas D."/>
            <person name="Held B.W."/>
            <person name="Riley R."/>
            <person name="Nagy L.G."/>
            <person name="Koehler G."/>
            <person name="Ransdell A.S."/>
            <person name="Younus H."/>
            <person name="Chow J."/>
            <person name="Chiniquy J."/>
            <person name="Lipzen A."/>
            <person name="Tritt A."/>
            <person name="Sun H."/>
            <person name="Haridas S."/>
            <person name="LaButti K."/>
            <person name="Ohm R.A."/>
            <person name="Kues U."/>
            <person name="Blanchette R.A."/>
            <person name="Grigoriev I.V."/>
            <person name="Minto R.E."/>
            <person name="Hibbett D.S."/>
        </authorList>
    </citation>
    <scope>NUCLEOTIDE SEQUENCE [LARGE SCALE GENOMIC DNA]</scope>
    <source>
        <strain evidence="1 2">FP15055 ss-10</strain>
    </source>
</reference>
<keyword evidence="2" id="KW-1185">Reference proteome</keyword>
<gene>
    <name evidence="1" type="ORF">CYLTODRAFT_427657</name>
</gene>
<organism evidence="1 2">
    <name type="scientific">Cylindrobasidium torrendii FP15055 ss-10</name>
    <dbReference type="NCBI Taxonomy" id="1314674"/>
    <lineage>
        <taxon>Eukaryota</taxon>
        <taxon>Fungi</taxon>
        <taxon>Dikarya</taxon>
        <taxon>Basidiomycota</taxon>
        <taxon>Agaricomycotina</taxon>
        <taxon>Agaricomycetes</taxon>
        <taxon>Agaricomycetidae</taxon>
        <taxon>Agaricales</taxon>
        <taxon>Marasmiineae</taxon>
        <taxon>Physalacriaceae</taxon>
        <taxon>Cylindrobasidium</taxon>
    </lineage>
</organism>
<sequence length="61" mass="6528">MLDFEVWPSRWTILARVPANAGRVSADIAPPVDHSFLRPSLVVLAGPKGIAAITSGRSLVF</sequence>
<protein>
    <submittedName>
        <fullName evidence="1">Uncharacterized protein</fullName>
    </submittedName>
</protein>
<dbReference type="EMBL" id="KN881022">
    <property type="protein sequence ID" value="KIY61180.1"/>
    <property type="molecule type" value="Genomic_DNA"/>
</dbReference>
<accession>A0A0D7AT69</accession>
<evidence type="ECO:0000313" key="1">
    <source>
        <dbReference type="EMBL" id="KIY61180.1"/>
    </source>
</evidence>
<evidence type="ECO:0000313" key="2">
    <source>
        <dbReference type="Proteomes" id="UP000054007"/>
    </source>
</evidence>
<proteinExistence type="predicted"/>
<dbReference type="Proteomes" id="UP000054007">
    <property type="component" value="Unassembled WGS sequence"/>
</dbReference>
<dbReference type="AlphaFoldDB" id="A0A0D7AT69"/>
<name>A0A0D7AT69_9AGAR</name>